<evidence type="ECO:0000313" key="1">
    <source>
        <dbReference type="EMBL" id="NBN80164.1"/>
    </source>
</evidence>
<proteinExistence type="predicted"/>
<organism evidence="1 2">
    <name type="scientific">Pannonibacter tanglangensis</name>
    <dbReference type="NCBI Taxonomy" id="2750084"/>
    <lineage>
        <taxon>Bacteria</taxon>
        <taxon>Pseudomonadati</taxon>
        <taxon>Pseudomonadota</taxon>
        <taxon>Alphaproteobacteria</taxon>
        <taxon>Hyphomicrobiales</taxon>
        <taxon>Stappiaceae</taxon>
        <taxon>Pannonibacter</taxon>
    </lineage>
</organism>
<keyword evidence="2" id="KW-1185">Reference proteome</keyword>
<protein>
    <submittedName>
        <fullName evidence="1">DUF2799 domain-containing protein</fullName>
    </submittedName>
</protein>
<dbReference type="InterPro" id="IPR021242">
    <property type="entry name" value="DUF2799"/>
</dbReference>
<evidence type="ECO:0000313" key="2">
    <source>
        <dbReference type="Proteomes" id="UP000586722"/>
    </source>
</evidence>
<dbReference type="Proteomes" id="UP000586722">
    <property type="component" value="Unassembled WGS sequence"/>
</dbReference>
<dbReference type="AlphaFoldDB" id="A0A7X5F612"/>
<reference evidence="2" key="1">
    <citation type="submission" date="2020-01" db="EMBL/GenBank/DDBJ databases">
        <authorList>
            <person name="Fang Y."/>
            <person name="Sun R."/>
            <person name="Nie L."/>
            <person name="He J."/>
            <person name="Hao L."/>
            <person name="Wang L."/>
            <person name="Su S."/>
            <person name="Lv E."/>
            <person name="Zhang Z."/>
            <person name="Xie R."/>
            <person name="Liu H."/>
        </authorList>
    </citation>
    <scope>NUCLEOTIDE SEQUENCE [LARGE SCALE GENOMIC DNA]</scope>
    <source>
        <strain evidence="2">XCT-53</strain>
    </source>
</reference>
<dbReference type="Pfam" id="PF10973">
    <property type="entry name" value="DUF2799"/>
    <property type="match status" value="1"/>
</dbReference>
<sequence>MAMAGGALLALALAGCETVSKEQCQAGDWVALGRADGSVGHPAARIENIMKDCGRHGITPDPQAYYAGWQEGVQIYCTPMNGYNLGRNGTTKSNICPPALVGPFDYAYQLGFRLWSARNEVQQLEGRVRSLESQIDRDRFTLNTTDCNGVRPEDRDNCRNTRERTRDRIEDARFEIQDLRWRIMQKQQELQATEIAVNAEAARVIPGYGR</sequence>
<comment type="caution">
    <text evidence="1">The sequence shown here is derived from an EMBL/GenBank/DDBJ whole genome shotgun (WGS) entry which is preliminary data.</text>
</comment>
<dbReference type="EMBL" id="JAABLQ010000003">
    <property type="protein sequence ID" value="NBN80164.1"/>
    <property type="molecule type" value="Genomic_DNA"/>
</dbReference>
<accession>A0A7X5F612</accession>
<name>A0A7X5F612_9HYPH</name>
<gene>
    <name evidence="1" type="ORF">GWI72_17940</name>
</gene>